<evidence type="ECO:0000256" key="1">
    <source>
        <dbReference type="ARBA" id="ARBA00004211"/>
    </source>
</evidence>
<proteinExistence type="inferred from homology"/>
<dbReference type="InterPro" id="IPR013783">
    <property type="entry name" value="Ig-like_fold"/>
</dbReference>
<evidence type="ECO:0000259" key="7">
    <source>
        <dbReference type="PROSITE" id="PS50202"/>
    </source>
</evidence>
<dbReference type="Pfam" id="PF00635">
    <property type="entry name" value="Motile_Sperm"/>
    <property type="match status" value="1"/>
</dbReference>
<protein>
    <recommendedName>
        <fullName evidence="7">MSP domain-containing protein</fullName>
    </recommendedName>
</protein>
<feature type="region of interest" description="Disordered" evidence="6">
    <location>
        <begin position="70"/>
        <end position="141"/>
    </location>
</feature>
<dbReference type="Proteomes" id="UP000011087">
    <property type="component" value="Unassembled WGS sequence"/>
</dbReference>
<feature type="compositionally biased region" description="Polar residues" evidence="6">
    <location>
        <begin position="93"/>
        <end position="107"/>
    </location>
</feature>
<evidence type="ECO:0000256" key="3">
    <source>
        <dbReference type="ARBA" id="ARBA00022692"/>
    </source>
</evidence>
<keyword evidence="9" id="KW-1185">Reference proteome</keyword>
<dbReference type="InterPro" id="IPR008962">
    <property type="entry name" value="PapD-like_sf"/>
</dbReference>
<reference evidence="9" key="2">
    <citation type="submission" date="2012-11" db="EMBL/GenBank/DDBJ databases">
        <authorList>
            <person name="Kuo A."/>
            <person name="Curtis B.A."/>
            <person name="Tanifuji G."/>
            <person name="Burki F."/>
            <person name="Gruber A."/>
            <person name="Irimia M."/>
            <person name="Maruyama S."/>
            <person name="Arias M.C."/>
            <person name="Ball S.G."/>
            <person name="Gile G.H."/>
            <person name="Hirakawa Y."/>
            <person name="Hopkins J.F."/>
            <person name="Rensing S.A."/>
            <person name="Schmutz J."/>
            <person name="Symeonidi A."/>
            <person name="Elias M."/>
            <person name="Eveleigh R.J."/>
            <person name="Herman E.K."/>
            <person name="Klute M.J."/>
            <person name="Nakayama T."/>
            <person name="Obornik M."/>
            <person name="Reyes-Prieto A."/>
            <person name="Armbrust E.V."/>
            <person name="Aves S.J."/>
            <person name="Beiko R.G."/>
            <person name="Coutinho P."/>
            <person name="Dacks J.B."/>
            <person name="Durnford D.G."/>
            <person name="Fast N.M."/>
            <person name="Green B.R."/>
            <person name="Grisdale C."/>
            <person name="Hempe F."/>
            <person name="Henrissat B."/>
            <person name="Hoppner M.P."/>
            <person name="Ishida K.-I."/>
            <person name="Kim E."/>
            <person name="Koreny L."/>
            <person name="Kroth P.G."/>
            <person name="Liu Y."/>
            <person name="Malik S.-B."/>
            <person name="Maier U.G."/>
            <person name="McRose D."/>
            <person name="Mock T."/>
            <person name="Neilson J.A."/>
            <person name="Onodera N.T."/>
            <person name="Poole A.M."/>
            <person name="Pritham E.J."/>
            <person name="Richards T.A."/>
            <person name="Rocap G."/>
            <person name="Roy S.W."/>
            <person name="Sarai C."/>
            <person name="Schaack S."/>
            <person name="Shirato S."/>
            <person name="Slamovits C.H."/>
            <person name="Spencer D.F."/>
            <person name="Suzuki S."/>
            <person name="Worden A.Z."/>
            <person name="Zauner S."/>
            <person name="Barry K."/>
            <person name="Bell C."/>
            <person name="Bharti A.K."/>
            <person name="Crow J.A."/>
            <person name="Grimwood J."/>
            <person name="Kramer R."/>
            <person name="Lindquist E."/>
            <person name="Lucas S."/>
            <person name="Salamov A."/>
            <person name="McFadden G.I."/>
            <person name="Lane C.E."/>
            <person name="Keeling P.J."/>
            <person name="Gray M.W."/>
            <person name="Grigoriev I.V."/>
            <person name="Archibald J.M."/>
        </authorList>
    </citation>
    <scope>NUCLEOTIDE SEQUENCE</scope>
    <source>
        <strain evidence="9">CCMP2712</strain>
    </source>
</reference>
<reference evidence="9" key="1">
    <citation type="journal article" date="2012" name="Nature">
        <title>Algal genomes reveal evolutionary mosaicism and the fate of nucleomorphs.</title>
        <authorList>
            <consortium name="DOE Joint Genome Institute"/>
            <person name="Curtis B.A."/>
            <person name="Tanifuji G."/>
            <person name="Burki F."/>
            <person name="Gruber A."/>
            <person name="Irimia M."/>
            <person name="Maruyama S."/>
            <person name="Arias M.C."/>
            <person name="Ball S.G."/>
            <person name="Gile G.H."/>
            <person name="Hirakawa Y."/>
            <person name="Hopkins J.F."/>
            <person name="Kuo A."/>
            <person name="Rensing S.A."/>
            <person name="Schmutz J."/>
            <person name="Symeonidi A."/>
            <person name="Elias M."/>
            <person name="Eveleigh R.J."/>
            <person name="Herman E.K."/>
            <person name="Klute M.J."/>
            <person name="Nakayama T."/>
            <person name="Obornik M."/>
            <person name="Reyes-Prieto A."/>
            <person name="Armbrust E.V."/>
            <person name="Aves S.J."/>
            <person name="Beiko R.G."/>
            <person name="Coutinho P."/>
            <person name="Dacks J.B."/>
            <person name="Durnford D.G."/>
            <person name="Fast N.M."/>
            <person name="Green B.R."/>
            <person name="Grisdale C.J."/>
            <person name="Hempel F."/>
            <person name="Henrissat B."/>
            <person name="Hoppner M.P."/>
            <person name="Ishida K."/>
            <person name="Kim E."/>
            <person name="Koreny L."/>
            <person name="Kroth P.G."/>
            <person name="Liu Y."/>
            <person name="Malik S.B."/>
            <person name="Maier U.G."/>
            <person name="McRose D."/>
            <person name="Mock T."/>
            <person name="Neilson J.A."/>
            <person name="Onodera N.T."/>
            <person name="Poole A.M."/>
            <person name="Pritham E.J."/>
            <person name="Richards T.A."/>
            <person name="Rocap G."/>
            <person name="Roy S.W."/>
            <person name="Sarai C."/>
            <person name="Schaack S."/>
            <person name="Shirato S."/>
            <person name="Slamovits C.H."/>
            <person name="Spencer D.F."/>
            <person name="Suzuki S."/>
            <person name="Worden A.Z."/>
            <person name="Zauner S."/>
            <person name="Barry K."/>
            <person name="Bell C."/>
            <person name="Bharti A.K."/>
            <person name="Crow J.A."/>
            <person name="Grimwood J."/>
            <person name="Kramer R."/>
            <person name="Lindquist E."/>
            <person name="Lucas S."/>
            <person name="Salamov A."/>
            <person name="McFadden G.I."/>
            <person name="Lane C.E."/>
            <person name="Keeling P.J."/>
            <person name="Gray M.W."/>
            <person name="Grigoriev I.V."/>
            <person name="Archibald J.M."/>
        </authorList>
    </citation>
    <scope>NUCLEOTIDE SEQUENCE</scope>
    <source>
        <strain evidence="9">CCMP2712</strain>
    </source>
</reference>
<dbReference type="AlphaFoldDB" id="A0A0C3SR20"/>
<comment type="subcellular location">
    <subcellularLocation>
        <location evidence="1">Membrane</location>
        <topology evidence="1">Single-pass type IV membrane protein</topology>
    </subcellularLocation>
</comment>
<evidence type="ECO:0000256" key="6">
    <source>
        <dbReference type="SAM" id="MobiDB-lite"/>
    </source>
</evidence>
<organism evidence="8 9">
    <name type="scientific">Guillardia theta (strain CCMP2712)</name>
    <name type="common">Cryptophyte</name>
    <dbReference type="NCBI Taxonomy" id="905079"/>
    <lineage>
        <taxon>Eukaryota</taxon>
        <taxon>Cryptophyceae</taxon>
        <taxon>Pyrenomonadales</taxon>
        <taxon>Geminigeraceae</taxon>
        <taxon>Guillardia</taxon>
    </lineage>
</organism>
<accession>A0A0C3SR20</accession>
<keyword evidence="3" id="KW-0812">Transmembrane</keyword>
<feature type="compositionally biased region" description="Basic and acidic residues" evidence="6">
    <location>
        <begin position="132"/>
        <end position="141"/>
    </location>
</feature>
<keyword evidence="4" id="KW-1133">Transmembrane helix</keyword>
<dbReference type="GO" id="GO:0090158">
    <property type="term" value="P:endoplasmic reticulum membrane organization"/>
    <property type="evidence" value="ECO:0007669"/>
    <property type="project" value="TreeGrafter"/>
</dbReference>
<evidence type="ECO:0000256" key="5">
    <source>
        <dbReference type="ARBA" id="ARBA00023136"/>
    </source>
</evidence>
<dbReference type="PROSITE" id="PS50202">
    <property type="entry name" value="MSP"/>
    <property type="match status" value="1"/>
</dbReference>
<dbReference type="EnsemblProtists" id="EKX34108">
    <property type="protein sequence ID" value="EKX34108"/>
    <property type="gene ID" value="GUITHDRAFT_155842"/>
</dbReference>
<comment type="similarity">
    <text evidence="2">Belongs to the VAMP-associated protein (VAP) (TC 9.B.17) family.</text>
</comment>
<name>A0A0C3SR20_GUITC</name>
<feature type="compositionally biased region" description="Basic and acidic residues" evidence="6">
    <location>
        <begin position="108"/>
        <end position="122"/>
    </location>
</feature>
<dbReference type="GO" id="GO:0005789">
    <property type="term" value="C:endoplasmic reticulum membrane"/>
    <property type="evidence" value="ECO:0007669"/>
    <property type="project" value="InterPro"/>
</dbReference>
<evidence type="ECO:0000256" key="4">
    <source>
        <dbReference type="ARBA" id="ARBA00022989"/>
    </source>
</evidence>
<evidence type="ECO:0000256" key="2">
    <source>
        <dbReference type="ARBA" id="ARBA00008932"/>
    </source>
</evidence>
<dbReference type="SUPFAM" id="SSF49354">
    <property type="entry name" value="PapD-like"/>
    <property type="match status" value="1"/>
</dbReference>
<sequence>MIPARESMEVKIVMQPLKDLPSSTTAWKDKFLVQSAITTNETGDAKSVFENMSKDETVDQKLVCTFTLPSDAASGREQESSASKLSDSKSFSPLQDASSETPGSIRSFNEEAKTGSEEEPHTKHSNRASTADQEKLREEQNRCDRLVGSLKEFLE</sequence>
<feature type="compositionally biased region" description="Low complexity" evidence="6">
    <location>
        <begin position="80"/>
        <end position="92"/>
    </location>
</feature>
<dbReference type="Gene3D" id="2.60.40.10">
    <property type="entry name" value="Immunoglobulins"/>
    <property type="match status" value="1"/>
</dbReference>
<dbReference type="OMA" id="MEVKIVM"/>
<dbReference type="GO" id="GO:0061817">
    <property type="term" value="P:endoplasmic reticulum-plasma membrane tethering"/>
    <property type="evidence" value="ECO:0007669"/>
    <property type="project" value="TreeGrafter"/>
</dbReference>
<evidence type="ECO:0000313" key="8">
    <source>
        <dbReference type="EnsemblProtists" id="EKX34108"/>
    </source>
</evidence>
<dbReference type="InterPro" id="IPR016763">
    <property type="entry name" value="VAP"/>
</dbReference>
<dbReference type="GO" id="GO:0005886">
    <property type="term" value="C:plasma membrane"/>
    <property type="evidence" value="ECO:0007669"/>
    <property type="project" value="TreeGrafter"/>
</dbReference>
<evidence type="ECO:0000313" key="9">
    <source>
        <dbReference type="Proteomes" id="UP000011087"/>
    </source>
</evidence>
<dbReference type="InterPro" id="IPR000535">
    <property type="entry name" value="MSP_dom"/>
</dbReference>
<reference evidence="8" key="3">
    <citation type="submission" date="2015-06" db="UniProtKB">
        <authorList>
            <consortium name="EnsemblProtists"/>
        </authorList>
    </citation>
    <scope>IDENTIFICATION</scope>
</reference>
<keyword evidence="5" id="KW-0472">Membrane</keyword>
<feature type="domain" description="MSP" evidence="7">
    <location>
        <begin position="1"/>
        <end position="67"/>
    </location>
</feature>
<dbReference type="PANTHER" id="PTHR10809:SF6">
    <property type="entry name" value="AT11025P-RELATED"/>
    <property type="match status" value="1"/>
</dbReference>
<dbReference type="PANTHER" id="PTHR10809">
    <property type="entry name" value="VESICLE-ASSOCIATED MEMBRANE PROTEIN-ASSOCIATED PROTEIN"/>
    <property type="match status" value="1"/>
</dbReference>